<feature type="binding site" evidence="1">
    <location>
        <position position="137"/>
    </location>
    <ligand>
        <name>substrate</name>
    </ligand>
</feature>
<comment type="function">
    <text evidence="1">Catalyzes cis-trans isomerization of the C2-C3 double bond in maleate to yield fumarate.</text>
</comment>
<sequence>MMNYRVGLIVPSSNTTMETEIPAMLMRRMAVNKDESFTFHSSRMRMQHVSVEELKMMDCDSDRCAIELSDAACDVLAYACLVAIMCQGKQYHRISEKRLYEKTTENKCSAPIVSSAGALVRSLSEIGAKRISMVTPYMKPLTQQVVDYIEETGIEVVDAISLEVSDNLAVGRLDPMNLVHIVDRLKTTEADAIVLSACVQMPSLPAVQIVQDKIGKPVMTAAIATVYEILKNLNLETYVPDAGFLLAKKPSAVLGSSNFS</sequence>
<dbReference type="Gene3D" id="3.40.50.12500">
    <property type="match status" value="1"/>
</dbReference>
<feature type="binding site" evidence="1">
    <location>
        <position position="167"/>
    </location>
    <ligand>
        <name>substrate</name>
    </ligand>
</feature>
<dbReference type="PIRSF" id="PIRSF015736">
    <property type="entry name" value="MI"/>
    <property type="match status" value="1"/>
</dbReference>
<feature type="modified residue" description="S-(2-succinyl)cysteine" evidence="1">
    <location>
        <position position="80"/>
    </location>
</feature>
<protein>
    <recommendedName>
        <fullName evidence="1">Maleate isomerase</fullName>
        <ecNumber evidence="1">5.2.1.1</ecNumber>
    </recommendedName>
    <alternativeName>
        <fullName evidence="1">Maleate cis-trans isomerase</fullName>
    </alternativeName>
</protein>
<feature type="binding site" evidence="1">
    <location>
        <begin position="80"/>
        <end position="82"/>
    </location>
    <ligand>
        <name>substrate</name>
    </ligand>
</feature>
<dbReference type="AlphaFoldDB" id="A0A117SX05"/>
<evidence type="ECO:0000256" key="1">
    <source>
        <dbReference type="HAMAP-Rule" id="MF_00943"/>
    </source>
</evidence>
<dbReference type="Proteomes" id="UP000053557">
    <property type="component" value="Unassembled WGS sequence"/>
</dbReference>
<comment type="caution">
    <text evidence="2">The sequence shown here is derived from an EMBL/GenBank/DDBJ whole genome shotgun (WGS) entry which is preliminary data.</text>
</comment>
<dbReference type="EC" id="5.2.1.1" evidence="1"/>
<gene>
    <name evidence="1" type="primary">maiA</name>
    <name evidence="2" type="ORF">ATW55_01705</name>
</gene>
<evidence type="ECO:0000313" key="2">
    <source>
        <dbReference type="EMBL" id="KUO94611.1"/>
    </source>
</evidence>
<feature type="active site" description="Nucleophile" evidence="1">
    <location>
        <position position="80"/>
    </location>
</feature>
<dbReference type="EMBL" id="LPVJ01000071">
    <property type="protein sequence ID" value="KUO94611.1"/>
    <property type="molecule type" value="Genomic_DNA"/>
</dbReference>
<accession>A0A117SX05</accession>
<dbReference type="OrthoDB" id="483160at2"/>
<name>A0A117SX05_9BACL</name>
<proteinExistence type="inferred from homology"/>
<comment type="miscellaneous">
    <text evidence="1">Reaction is initiated by nucleophilic attack of cysteine at the double bond, yielding a covalent succinylcysteine-like intermediate.</text>
</comment>
<dbReference type="HAMAP" id="MF_00943">
    <property type="entry name" value="Maleate_isomerase"/>
    <property type="match status" value="1"/>
</dbReference>
<dbReference type="PANTHER" id="PTHR40267">
    <property type="entry name" value="BLR3294 PROTEIN"/>
    <property type="match status" value="1"/>
</dbReference>
<dbReference type="InterPro" id="IPR028615">
    <property type="entry name" value="Maleate_isomerase"/>
</dbReference>
<organism evidence="2 3">
    <name type="scientific">Ferroacidibacillus organovorans</name>
    <dbReference type="NCBI Taxonomy" id="1765683"/>
    <lineage>
        <taxon>Bacteria</taxon>
        <taxon>Bacillati</taxon>
        <taxon>Bacillota</taxon>
        <taxon>Bacilli</taxon>
        <taxon>Bacillales</taxon>
        <taxon>Alicyclobacillaceae</taxon>
        <taxon>Ferroacidibacillus</taxon>
    </lineage>
</organism>
<keyword evidence="3" id="KW-1185">Reference proteome</keyword>
<comment type="similarity">
    <text evidence="1">Belongs to the maleate isomerase family.</text>
</comment>
<dbReference type="InterPro" id="IPR026286">
    <property type="entry name" value="MaiA/AMDase"/>
</dbReference>
<comment type="catalytic activity">
    <reaction evidence="1">
        <text>maleate = fumarate</text>
        <dbReference type="Rhea" id="RHEA:13169"/>
        <dbReference type="ChEBI" id="CHEBI:29806"/>
        <dbReference type="ChEBI" id="CHEBI:30780"/>
        <dbReference type="EC" id="5.2.1.1"/>
    </reaction>
</comment>
<dbReference type="GO" id="GO:0050076">
    <property type="term" value="F:maleate isomerase activity"/>
    <property type="evidence" value="ECO:0007669"/>
    <property type="project" value="UniProtKB-UniRule"/>
</dbReference>
<feature type="active site" description="Proton donor" evidence="1">
    <location>
        <position position="198"/>
    </location>
</feature>
<feature type="binding site" evidence="1">
    <location>
        <position position="14"/>
    </location>
    <ligand>
        <name>substrate</name>
    </ligand>
</feature>
<evidence type="ECO:0000313" key="3">
    <source>
        <dbReference type="Proteomes" id="UP000053557"/>
    </source>
</evidence>
<dbReference type="InterPro" id="IPR053714">
    <property type="entry name" value="Iso_Racemase_Enz_sf"/>
</dbReference>
<keyword evidence="1" id="KW-0413">Isomerase</keyword>
<dbReference type="Pfam" id="PF17645">
    <property type="entry name" value="Amdase"/>
    <property type="match status" value="1"/>
</dbReference>
<dbReference type="PANTHER" id="PTHR40267:SF1">
    <property type="entry name" value="BLR3294 PROTEIN"/>
    <property type="match status" value="1"/>
</dbReference>
<feature type="binding site" evidence="1">
    <location>
        <begin position="199"/>
        <end position="200"/>
    </location>
    <ligand>
        <name>substrate</name>
    </ligand>
</feature>
<comment type="subunit">
    <text evidence="1">Homodimer.</text>
</comment>
<reference evidence="2 3" key="1">
    <citation type="submission" date="2015-12" db="EMBL/GenBank/DDBJ databases">
        <title>Draft genome sequence of Acidibacillus ferrooxidans ITV001, isolated from a chalcopyrite acid mine drainage site in Brazil.</title>
        <authorList>
            <person name="Dall'Agnol H."/>
            <person name="Nancucheo I."/>
            <person name="Johnson B."/>
            <person name="Oliveira R."/>
            <person name="Leite L."/>
            <person name="Pylro V."/>
            <person name="Nunes G.L."/>
            <person name="Tzotzos G."/>
            <person name="Fernandes G.R."/>
            <person name="Dutra J."/>
            <person name="Orellana S.C."/>
            <person name="Oliveira G."/>
        </authorList>
    </citation>
    <scope>NUCLEOTIDE SEQUENCE [LARGE SCALE GENOMIC DNA]</scope>
    <source>
        <strain evidence="3">ITV01</strain>
    </source>
</reference>